<reference evidence="2" key="1">
    <citation type="submission" date="2009-10" db="EMBL/GenBank/DDBJ databases">
        <title>The genome sequence of Streptomyces sviceus strain ATCC 29083.</title>
        <authorList>
            <consortium name="The Broad Institute Genome Sequencing Platform"/>
            <consortium name="Broad Institute Microbial Sequencing Center"/>
            <person name="Fischbach M."/>
            <person name="Godfrey P."/>
            <person name="Ward D."/>
            <person name="Young S."/>
            <person name="Zeng Q."/>
            <person name="Koehrsen M."/>
            <person name="Alvarado L."/>
            <person name="Berlin A.M."/>
            <person name="Bochicchio J."/>
            <person name="Borenstein D."/>
            <person name="Chapman S.B."/>
            <person name="Chen Z."/>
            <person name="Engels R."/>
            <person name="Freedman E."/>
            <person name="Gellesch M."/>
            <person name="Goldberg J."/>
            <person name="Griggs A."/>
            <person name="Gujja S."/>
            <person name="Heilman E.R."/>
            <person name="Heiman D.I."/>
            <person name="Hepburn T.A."/>
            <person name="Howarth C."/>
            <person name="Jen D."/>
            <person name="Larson L."/>
            <person name="Lewis B."/>
            <person name="Mehta T."/>
            <person name="Park D."/>
            <person name="Pearson M."/>
            <person name="Richards J."/>
            <person name="Roberts A."/>
            <person name="Saif S."/>
            <person name="Shea T.D."/>
            <person name="Shenoy N."/>
            <person name="Sisk P."/>
            <person name="Stolte C."/>
            <person name="Sykes S.N."/>
            <person name="Thomson T."/>
            <person name="Walk T."/>
            <person name="White J."/>
            <person name="Yandava C."/>
            <person name="Straight P."/>
            <person name="Clardy J."/>
            <person name="Hung D."/>
            <person name="Kolter R."/>
            <person name="Mekalanos J."/>
            <person name="Walker S."/>
            <person name="Walsh C.T."/>
            <person name="Wieland-Brown L.C."/>
            <person name="Haas B."/>
            <person name="Nusbaum C."/>
            <person name="Birren B."/>
        </authorList>
    </citation>
    <scope>NUCLEOTIDE SEQUENCE [LARGE SCALE GENOMIC DNA]</scope>
    <source>
        <strain evidence="2">ATCC 29083</strain>
    </source>
</reference>
<gene>
    <name evidence="2" type="ORF">SSEG_03064</name>
</gene>
<evidence type="ECO:0000313" key="3">
    <source>
        <dbReference type="Proteomes" id="UP000002785"/>
    </source>
</evidence>
<feature type="transmembrane region" description="Helical" evidence="1">
    <location>
        <begin position="56"/>
        <end position="83"/>
    </location>
</feature>
<keyword evidence="3" id="KW-1185">Reference proteome</keyword>
<dbReference type="EMBL" id="CM000951">
    <property type="protein sequence ID" value="EDY56484.1"/>
    <property type="molecule type" value="Genomic_DNA"/>
</dbReference>
<dbReference type="Proteomes" id="UP000002785">
    <property type="component" value="Chromosome"/>
</dbReference>
<name>B5HUH9_STRX2</name>
<keyword evidence="1" id="KW-1133">Transmembrane helix</keyword>
<feature type="transmembrane region" description="Helical" evidence="1">
    <location>
        <begin position="30"/>
        <end position="49"/>
    </location>
</feature>
<accession>B5HUH9</accession>
<organism evidence="2 3">
    <name type="scientific">Streptomyces sviceus (strain ATCC 29083 / DSM 924 / JCM 4929 / NBRC 13980 / NCIMB 11184 / NRRL 5439 / UC 5370)</name>
    <dbReference type="NCBI Taxonomy" id="463191"/>
    <lineage>
        <taxon>Bacteria</taxon>
        <taxon>Bacillati</taxon>
        <taxon>Actinomycetota</taxon>
        <taxon>Actinomycetes</taxon>
        <taxon>Kitasatosporales</taxon>
        <taxon>Streptomycetaceae</taxon>
        <taxon>Streptomyces</taxon>
    </lineage>
</organism>
<keyword evidence="1" id="KW-0812">Transmembrane</keyword>
<keyword evidence="1" id="KW-0472">Membrane</keyword>
<sequence length="105" mass="10712">MLSGQSARWSRLPRSVPGRVAGVLPAQPPGLGLVPAGAVGMAVSVAAALRLPESSVVLVVLLLGYVDTVALVVPATLVSFVLVQRLPQGRGVPASGEQPTDRTTH</sequence>
<evidence type="ECO:0000256" key="1">
    <source>
        <dbReference type="SAM" id="Phobius"/>
    </source>
</evidence>
<proteinExistence type="predicted"/>
<protein>
    <submittedName>
        <fullName evidence="2">Uncharacterized protein</fullName>
    </submittedName>
</protein>
<evidence type="ECO:0000313" key="2">
    <source>
        <dbReference type="EMBL" id="EDY56484.1"/>
    </source>
</evidence>
<dbReference type="AlphaFoldDB" id="B5HUH9"/>
<dbReference type="HOGENOM" id="CLU_2235140_0_0_11"/>